<dbReference type="OrthoDB" id="9811124at2"/>
<dbReference type="KEGG" id="gog:C1280_19765"/>
<dbReference type="InterPro" id="IPR039428">
    <property type="entry name" value="NUOK/Mnh_C1-like"/>
</dbReference>
<reference evidence="12 13" key="1">
    <citation type="submission" date="2018-01" db="EMBL/GenBank/DDBJ databases">
        <title>G. obscuriglobus.</title>
        <authorList>
            <person name="Franke J."/>
            <person name="Blomberg W."/>
            <person name="Selmecki A."/>
        </authorList>
    </citation>
    <scope>NUCLEOTIDE SEQUENCE [LARGE SCALE GENOMIC DNA]</scope>
    <source>
        <strain evidence="12 13">DSM 5831</strain>
    </source>
</reference>
<evidence type="ECO:0000256" key="4">
    <source>
        <dbReference type="ARBA" id="ARBA00022448"/>
    </source>
</evidence>
<dbReference type="PANTHER" id="PTHR11434">
    <property type="entry name" value="NADH-UBIQUINONE OXIDOREDUCTASE SUBUNIT ND4L"/>
    <property type="match status" value="1"/>
</dbReference>
<keyword evidence="9 10" id="KW-0472">Membrane</keyword>
<name>A0A2Z3HCM3_9BACT</name>
<dbReference type="GO" id="GO:0050136">
    <property type="term" value="F:NADH dehydrogenase (quinone) (non-electrogenic) activity"/>
    <property type="evidence" value="ECO:0007669"/>
    <property type="project" value="UniProtKB-UniRule"/>
</dbReference>
<dbReference type="EC" id="7.1.1.-" evidence="10"/>
<dbReference type="NCBIfam" id="NF004321">
    <property type="entry name" value="PRK05715.1-3"/>
    <property type="match status" value="1"/>
</dbReference>
<evidence type="ECO:0000256" key="5">
    <source>
        <dbReference type="ARBA" id="ARBA00022692"/>
    </source>
</evidence>
<dbReference type="Proteomes" id="UP000245802">
    <property type="component" value="Chromosome"/>
</dbReference>
<evidence type="ECO:0000256" key="6">
    <source>
        <dbReference type="ARBA" id="ARBA00022719"/>
    </source>
</evidence>
<dbReference type="PANTHER" id="PTHR11434:SF16">
    <property type="entry name" value="NADH-UBIQUINONE OXIDOREDUCTASE CHAIN 4L"/>
    <property type="match status" value="1"/>
</dbReference>
<evidence type="ECO:0000256" key="11">
    <source>
        <dbReference type="SAM" id="MobiDB-lite"/>
    </source>
</evidence>
<dbReference type="InterPro" id="IPR001133">
    <property type="entry name" value="NADH_UbQ_OxRdtase_chain4L/K"/>
</dbReference>
<dbReference type="Pfam" id="PF00420">
    <property type="entry name" value="Oxidored_q2"/>
    <property type="match status" value="1"/>
</dbReference>
<keyword evidence="4 10" id="KW-0813">Transport</keyword>
<keyword evidence="10" id="KW-0520">NAD</keyword>
<keyword evidence="5 10" id="KW-0812">Transmembrane</keyword>
<dbReference type="RefSeq" id="WP_010039169.1">
    <property type="nucleotide sequence ID" value="NZ_CP025958.1"/>
</dbReference>
<dbReference type="GO" id="GO:0005886">
    <property type="term" value="C:plasma membrane"/>
    <property type="evidence" value="ECO:0007669"/>
    <property type="project" value="UniProtKB-SubCell"/>
</dbReference>
<protein>
    <recommendedName>
        <fullName evidence="10">NADH-quinone oxidoreductase subunit K</fullName>
        <ecNumber evidence="10">7.1.1.-</ecNumber>
    </recommendedName>
    <alternativeName>
        <fullName evidence="10">NADH dehydrogenase I subunit K</fullName>
    </alternativeName>
    <alternativeName>
        <fullName evidence="10">NDH-1 subunit K</fullName>
    </alternativeName>
</protein>
<comment type="subunit">
    <text evidence="10">NDH-1 is composed of 14 different subunits. Subunits NuoA, H, J, K, L, M, N constitute the membrane sector of the complex.</text>
</comment>
<dbReference type="HAMAP" id="MF_01456">
    <property type="entry name" value="NDH1_NuoK"/>
    <property type="match status" value="1"/>
</dbReference>
<proteinExistence type="inferred from homology"/>
<gene>
    <name evidence="10" type="primary">nuoK</name>
    <name evidence="12" type="ORF">C1280_19765</name>
</gene>
<feature type="transmembrane region" description="Helical" evidence="10">
    <location>
        <begin position="61"/>
        <end position="82"/>
    </location>
</feature>
<keyword evidence="10" id="KW-0830">Ubiquinone</keyword>
<evidence type="ECO:0000256" key="2">
    <source>
        <dbReference type="ARBA" id="ARBA00004141"/>
    </source>
</evidence>
<comment type="catalytic activity">
    <reaction evidence="10">
        <text>a quinone + NADH + 5 H(+)(in) = a quinol + NAD(+) + 4 H(+)(out)</text>
        <dbReference type="Rhea" id="RHEA:57888"/>
        <dbReference type="ChEBI" id="CHEBI:15378"/>
        <dbReference type="ChEBI" id="CHEBI:24646"/>
        <dbReference type="ChEBI" id="CHEBI:57540"/>
        <dbReference type="ChEBI" id="CHEBI:57945"/>
        <dbReference type="ChEBI" id="CHEBI:132124"/>
    </reaction>
</comment>
<evidence type="ECO:0000256" key="3">
    <source>
        <dbReference type="ARBA" id="ARBA00010519"/>
    </source>
</evidence>
<evidence type="ECO:0000256" key="7">
    <source>
        <dbReference type="ARBA" id="ARBA00022967"/>
    </source>
</evidence>
<organism evidence="12 13">
    <name type="scientific">Gemmata obscuriglobus</name>
    <dbReference type="NCBI Taxonomy" id="114"/>
    <lineage>
        <taxon>Bacteria</taxon>
        <taxon>Pseudomonadati</taxon>
        <taxon>Planctomycetota</taxon>
        <taxon>Planctomycetia</taxon>
        <taxon>Gemmatales</taxon>
        <taxon>Gemmataceae</taxon>
        <taxon>Gemmata</taxon>
    </lineage>
</organism>
<keyword evidence="8 10" id="KW-1133">Transmembrane helix</keyword>
<evidence type="ECO:0000256" key="9">
    <source>
        <dbReference type="ARBA" id="ARBA00023136"/>
    </source>
</evidence>
<accession>A0A2Z3HCM3</accession>
<keyword evidence="13" id="KW-1185">Reference proteome</keyword>
<dbReference type="GO" id="GO:0048038">
    <property type="term" value="F:quinone binding"/>
    <property type="evidence" value="ECO:0007669"/>
    <property type="project" value="UniProtKB-KW"/>
</dbReference>
<dbReference type="NCBIfam" id="NF004323">
    <property type="entry name" value="PRK05715.1-5"/>
    <property type="match status" value="1"/>
</dbReference>
<dbReference type="NCBIfam" id="NF004320">
    <property type="entry name" value="PRK05715.1-2"/>
    <property type="match status" value="1"/>
</dbReference>
<keyword evidence="10" id="KW-1003">Cell membrane</keyword>
<keyword evidence="7 10" id="KW-1278">Translocase</keyword>
<feature type="transmembrane region" description="Helical" evidence="10">
    <location>
        <begin position="6"/>
        <end position="24"/>
    </location>
</feature>
<dbReference type="GO" id="GO:0042773">
    <property type="term" value="P:ATP synthesis coupled electron transport"/>
    <property type="evidence" value="ECO:0007669"/>
    <property type="project" value="InterPro"/>
</dbReference>
<keyword evidence="6 10" id="KW-0874">Quinone</keyword>
<evidence type="ECO:0000313" key="13">
    <source>
        <dbReference type="Proteomes" id="UP000245802"/>
    </source>
</evidence>
<dbReference type="Gene3D" id="1.10.287.3510">
    <property type="match status" value="1"/>
</dbReference>
<evidence type="ECO:0000256" key="8">
    <source>
        <dbReference type="ARBA" id="ARBA00022989"/>
    </source>
</evidence>
<evidence type="ECO:0000256" key="10">
    <source>
        <dbReference type="HAMAP-Rule" id="MF_01456"/>
    </source>
</evidence>
<dbReference type="FunFam" id="1.10.287.3510:FF:000001">
    <property type="entry name" value="NADH-quinone oxidoreductase subunit K"/>
    <property type="match status" value="1"/>
</dbReference>
<dbReference type="EMBL" id="CP025958">
    <property type="protein sequence ID" value="AWM39000.1"/>
    <property type="molecule type" value="Genomic_DNA"/>
</dbReference>
<feature type="transmembrane region" description="Helical" evidence="10">
    <location>
        <begin position="29"/>
        <end position="49"/>
    </location>
</feature>
<feature type="region of interest" description="Disordered" evidence="11">
    <location>
        <begin position="117"/>
        <end position="141"/>
    </location>
</feature>
<evidence type="ECO:0000256" key="1">
    <source>
        <dbReference type="ARBA" id="ARBA00002378"/>
    </source>
</evidence>
<comment type="function">
    <text evidence="1 10">NDH-1 shuttles electrons from NADH, via FMN and iron-sulfur (Fe-S) centers, to quinones in the respiratory chain. The immediate electron acceptor for the enzyme in this species is believed to be ubiquinone. Couples the redox reaction to proton translocation (for every two electrons transferred, four hydrogen ions are translocated across the cytoplasmic membrane), and thus conserves the redox energy in a proton gradient.</text>
</comment>
<dbReference type="GO" id="GO:0030964">
    <property type="term" value="C:NADH dehydrogenase complex"/>
    <property type="evidence" value="ECO:0007669"/>
    <property type="project" value="TreeGrafter"/>
</dbReference>
<sequence>MTITLWHFLAVAAALFGIGLVGFLTRRNLITMFLCAEMMLQGVAINFVAFARYHGNLDGQVFVMFILAVAACEAGIALALFVSLWRRQRSLDVTDLQDLRELGTPLAMDADPLVRPVEEPDPTLTPAGARPQPTAEEVARV</sequence>
<comment type="similarity">
    <text evidence="3 10">Belongs to the complex I subunit 4L family.</text>
</comment>
<dbReference type="AlphaFoldDB" id="A0A2Z3HCM3"/>
<evidence type="ECO:0000313" key="12">
    <source>
        <dbReference type="EMBL" id="AWM39000.1"/>
    </source>
</evidence>
<comment type="subcellular location">
    <subcellularLocation>
        <location evidence="10">Cell membrane</location>
        <topology evidence="10">Multi-pass membrane protein</topology>
    </subcellularLocation>
    <subcellularLocation>
        <location evidence="2">Membrane</location>
        <topology evidence="2">Multi-pass membrane protein</topology>
    </subcellularLocation>
</comment>